<dbReference type="EMBL" id="OW152830">
    <property type="protein sequence ID" value="CAH2048574.1"/>
    <property type="molecule type" value="Genomic_DNA"/>
</dbReference>
<reference evidence="1" key="1">
    <citation type="submission" date="2022-03" db="EMBL/GenBank/DDBJ databases">
        <authorList>
            <person name="Martin H S."/>
        </authorList>
    </citation>
    <scope>NUCLEOTIDE SEQUENCE</scope>
</reference>
<feature type="non-terminal residue" evidence="1">
    <location>
        <position position="1"/>
    </location>
</feature>
<gene>
    <name evidence="1" type="ORF">IPOD504_LOCUS6188</name>
</gene>
<keyword evidence="2" id="KW-1185">Reference proteome</keyword>
<dbReference type="Proteomes" id="UP000837857">
    <property type="component" value="Chromosome 18"/>
</dbReference>
<evidence type="ECO:0000313" key="2">
    <source>
        <dbReference type="Proteomes" id="UP000837857"/>
    </source>
</evidence>
<name>A0ABN8I814_9NEOP</name>
<protein>
    <submittedName>
        <fullName evidence="1">Uncharacterized protein</fullName>
    </submittedName>
</protein>
<proteinExistence type="predicted"/>
<organism evidence="1 2">
    <name type="scientific">Iphiclides podalirius</name>
    <name type="common">scarce swallowtail</name>
    <dbReference type="NCBI Taxonomy" id="110791"/>
    <lineage>
        <taxon>Eukaryota</taxon>
        <taxon>Metazoa</taxon>
        <taxon>Ecdysozoa</taxon>
        <taxon>Arthropoda</taxon>
        <taxon>Hexapoda</taxon>
        <taxon>Insecta</taxon>
        <taxon>Pterygota</taxon>
        <taxon>Neoptera</taxon>
        <taxon>Endopterygota</taxon>
        <taxon>Lepidoptera</taxon>
        <taxon>Glossata</taxon>
        <taxon>Ditrysia</taxon>
        <taxon>Papilionoidea</taxon>
        <taxon>Papilionidae</taxon>
        <taxon>Papilioninae</taxon>
        <taxon>Iphiclides</taxon>
    </lineage>
</organism>
<evidence type="ECO:0000313" key="1">
    <source>
        <dbReference type="EMBL" id="CAH2048574.1"/>
    </source>
</evidence>
<sequence length="75" mass="8312">MNLEDTTRSSISRDSGFTSPVTLGSPLELEYNSFQHQSSQYGIDTSALQMPSTTTTTIEPNFAQEFSYAWNSIVP</sequence>
<accession>A0ABN8I814</accession>